<dbReference type="InterPro" id="IPR022419">
    <property type="entry name" value="Porphobilin_deaminase_cofac_BS"/>
</dbReference>
<dbReference type="PROSITE" id="PS00533">
    <property type="entry name" value="PORPHOBILINOGEN_DEAM"/>
    <property type="match status" value="1"/>
</dbReference>
<reference evidence="10 11" key="1">
    <citation type="submission" date="2016-09" db="EMBL/GenBank/DDBJ databases">
        <title>Genome sequence of Eubacterium angustum.</title>
        <authorList>
            <person name="Poehlein A."/>
            <person name="Daniel R."/>
        </authorList>
    </citation>
    <scope>NUCLEOTIDE SEQUENCE [LARGE SCALE GENOMIC DNA]</scope>
    <source>
        <strain evidence="10 11">DSM 1989</strain>
    </source>
</reference>
<evidence type="ECO:0000313" key="11">
    <source>
        <dbReference type="Proteomes" id="UP000180254"/>
    </source>
</evidence>
<proteinExistence type="inferred from homology"/>
<feature type="modified residue" description="S-(dipyrrolylmethanemethyl)cysteine" evidence="7">
    <location>
        <position position="235"/>
    </location>
</feature>
<comment type="subunit">
    <text evidence="3 7">Monomer.</text>
</comment>
<dbReference type="GO" id="GO:0004418">
    <property type="term" value="F:hydroxymethylbilane synthase activity"/>
    <property type="evidence" value="ECO:0007669"/>
    <property type="project" value="UniProtKB-UniRule"/>
</dbReference>
<name>A0A1S1VA32_9FIRM</name>
<feature type="domain" description="Porphobilinogen deaminase N-terminal" evidence="8">
    <location>
        <begin position="3"/>
        <end position="204"/>
    </location>
</feature>
<evidence type="ECO:0000256" key="3">
    <source>
        <dbReference type="ARBA" id="ARBA00011245"/>
    </source>
</evidence>
<dbReference type="SUPFAM" id="SSF53850">
    <property type="entry name" value="Periplasmic binding protein-like II"/>
    <property type="match status" value="1"/>
</dbReference>
<dbReference type="InterPro" id="IPR000860">
    <property type="entry name" value="HemC"/>
</dbReference>
<evidence type="ECO:0000256" key="4">
    <source>
        <dbReference type="ARBA" id="ARBA00022679"/>
    </source>
</evidence>
<evidence type="ECO:0000256" key="7">
    <source>
        <dbReference type="HAMAP-Rule" id="MF_00260"/>
    </source>
</evidence>
<dbReference type="InterPro" id="IPR022417">
    <property type="entry name" value="Porphobilin_deaminase_N"/>
</dbReference>
<dbReference type="RefSeq" id="WP_071060925.1">
    <property type="nucleotide sequence ID" value="NZ_MKIE01000001.1"/>
</dbReference>
<comment type="cofactor">
    <cofactor evidence="7">
        <name>dipyrromethane</name>
        <dbReference type="ChEBI" id="CHEBI:60342"/>
    </cofactor>
    <text evidence="7">Binds 1 dipyrromethane group covalently.</text>
</comment>
<evidence type="ECO:0000256" key="2">
    <source>
        <dbReference type="ARBA" id="ARBA00005638"/>
    </source>
</evidence>
<comment type="function">
    <text evidence="1 7">Tetrapolymerization of the monopyrrole PBG into the hydroxymethylbilane pre-uroporphyrinogen in several discrete steps.</text>
</comment>
<comment type="catalytic activity">
    <reaction evidence="6 7">
        <text>4 porphobilinogen + H2O = hydroxymethylbilane + 4 NH4(+)</text>
        <dbReference type="Rhea" id="RHEA:13185"/>
        <dbReference type="ChEBI" id="CHEBI:15377"/>
        <dbReference type="ChEBI" id="CHEBI:28938"/>
        <dbReference type="ChEBI" id="CHEBI:57845"/>
        <dbReference type="ChEBI" id="CHEBI:58126"/>
        <dbReference type="EC" id="2.5.1.61"/>
    </reaction>
</comment>
<dbReference type="Gene3D" id="3.30.160.40">
    <property type="entry name" value="Porphobilinogen deaminase, C-terminal domain"/>
    <property type="match status" value="1"/>
</dbReference>
<dbReference type="EMBL" id="MKIE01000001">
    <property type="protein sequence ID" value="OHW63442.1"/>
    <property type="molecule type" value="Genomic_DNA"/>
</dbReference>
<organism evidence="10 11">
    <name type="scientific">Andreesenia angusta</name>
    <dbReference type="NCBI Taxonomy" id="39480"/>
    <lineage>
        <taxon>Bacteria</taxon>
        <taxon>Bacillati</taxon>
        <taxon>Bacillota</taxon>
        <taxon>Tissierellia</taxon>
        <taxon>Tissierellales</taxon>
        <taxon>Gottschalkiaceae</taxon>
        <taxon>Andreesenia</taxon>
    </lineage>
</organism>
<evidence type="ECO:0000256" key="6">
    <source>
        <dbReference type="ARBA" id="ARBA00048169"/>
    </source>
</evidence>
<dbReference type="Pfam" id="PF01379">
    <property type="entry name" value="Porphobil_deam"/>
    <property type="match status" value="1"/>
</dbReference>
<dbReference type="STRING" id="39480.EUAN_03060"/>
<comment type="caution">
    <text evidence="10">The sequence shown here is derived from an EMBL/GenBank/DDBJ whole genome shotgun (WGS) entry which is preliminary data.</text>
</comment>
<dbReference type="Proteomes" id="UP000180254">
    <property type="component" value="Unassembled WGS sequence"/>
</dbReference>
<dbReference type="PIRSF" id="PIRSF001438">
    <property type="entry name" value="4pyrrol_synth_OHMeBilane_synth"/>
    <property type="match status" value="1"/>
</dbReference>
<keyword evidence="11" id="KW-1185">Reference proteome</keyword>
<dbReference type="PRINTS" id="PR00151">
    <property type="entry name" value="PORPHBDMNASE"/>
</dbReference>
<dbReference type="PANTHER" id="PTHR11557:SF0">
    <property type="entry name" value="PORPHOBILINOGEN DEAMINASE"/>
    <property type="match status" value="1"/>
</dbReference>
<dbReference type="GO" id="GO:0006782">
    <property type="term" value="P:protoporphyrinogen IX biosynthetic process"/>
    <property type="evidence" value="ECO:0007669"/>
    <property type="project" value="UniProtKB-UniRule"/>
</dbReference>
<dbReference type="SUPFAM" id="SSF54782">
    <property type="entry name" value="Porphobilinogen deaminase (hydroxymethylbilane synthase), C-terminal domain"/>
    <property type="match status" value="1"/>
</dbReference>
<evidence type="ECO:0000313" key="10">
    <source>
        <dbReference type="EMBL" id="OHW63442.1"/>
    </source>
</evidence>
<dbReference type="PANTHER" id="PTHR11557">
    <property type="entry name" value="PORPHOBILINOGEN DEAMINASE"/>
    <property type="match status" value="1"/>
</dbReference>
<dbReference type="AlphaFoldDB" id="A0A1S1VA32"/>
<dbReference type="InterPro" id="IPR036803">
    <property type="entry name" value="Porphobilinogen_deaminase_C_sf"/>
</dbReference>
<accession>A0A1S1VA32</accession>
<dbReference type="InterPro" id="IPR022418">
    <property type="entry name" value="Porphobilinogen_deaminase_C"/>
</dbReference>
<sequence>MTIVLATRRSLLAQAQADRVGDLVQEKLGLKSEKLLIETLGDKRLDVTIDKIGGKGVFVKDVEDALVDGRAHGAVHSMKDVPYEMMDLFTISAIPEREDERDAFIGRAPFADLKHGAKIGTSSLRRKAQIKAIRPDIEVVPVRGNIQTRISKIEGENLDGIMLAAAGLKRMELEHLVTDYFDPTEFVPAVGQGAIGVETLRDSESDSIFRQLDIYEERVRIEAERSFMREMNGDCHTPIGAYSKLERDKLYMVGIFELEGVLVKKDVYGHAEDYIALGRKLAELVKRG</sequence>
<feature type="domain" description="Porphobilinogen deaminase C-terminal" evidence="9">
    <location>
        <begin position="220"/>
        <end position="284"/>
    </location>
</feature>
<dbReference type="NCBIfam" id="TIGR00212">
    <property type="entry name" value="hemC"/>
    <property type="match status" value="1"/>
</dbReference>
<dbReference type="OrthoDB" id="9810298at2"/>
<evidence type="ECO:0000259" key="9">
    <source>
        <dbReference type="Pfam" id="PF03900"/>
    </source>
</evidence>
<protein>
    <recommendedName>
        <fullName evidence="7">Porphobilinogen deaminase</fullName>
        <shortName evidence="7">PBG</shortName>
        <ecNumber evidence="7">2.5.1.61</ecNumber>
    </recommendedName>
    <alternativeName>
        <fullName evidence="7">Hydroxymethylbilane synthase</fullName>
        <shortName evidence="7">HMBS</shortName>
    </alternativeName>
    <alternativeName>
        <fullName evidence="7">Pre-uroporphyrinogen synthase</fullName>
    </alternativeName>
</protein>
<dbReference type="Gene3D" id="3.40.190.10">
    <property type="entry name" value="Periplasmic binding protein-like II"/>
    <property type="match status" value="2"/>
</dbReference>
<dbReference type="GO" id="GO:0005737">
    <property type="term" value="C:cytoplasm"/>
    <property type="evidence" value="ECO:0007669"/>
    <property type="project" value="UniProtKB-UniRule"/>
</dbReference>
<evidence type="ECO:0000256" key="1">
    <source>
        <dbReference type="ARBA" id="ARBA00002869"/>
    </source>
</evidence>
<evidence type="ECO:0000259" key="8">
    <source>
        <dbReference type="Pfam" id="PF01379"/>
    </source>
</evidence>
<dbReference type="Pfam" id="PF03900">
    <property type="entry name" value="Porphobil_deamC"/>
    <property type="match status" value="1"/>
</dbReference>
<dbReference type="EC" id="2.5.1.61" evidence="7"/>
<keyword evidence="4 7" id="KW-0808">Transferase</keyword>
<gene>
    <name evidence="7 10" type="primary">hemC</name>
    <name evidence="10" type="ORF">EUAN_03060</name>
</gene>
<evidence type="ECO:0000256" key="5">
    <source>
        <dbReference type="ARBA" id="ARBA00023244"/>
    </source>
</evidence>
<comment type="miscellaneous">
    <text evidence="7">The porphobilinogen subunits are added to the dipyrromethane group.</text>
</comment>
<dbReference type="FunFam" id="3.40.190.10:FF:000005">
    <property type="entry name" value="Porphobilinogen deaminase"/>
    <property type="match status" value="1"/>
</dbReference>
<keyword evidence="5 7" id="KW-0627">Porphyrin biosynthesis</keyword>
<dbReference type="HAMAP" id="MF_00260">
    <property type="entry name" value="Porphobil_deam"/>
    <property type="match status" value="1"/>
</dbReference>
<comment type="similarity">
    <text evidence="2 7">Belongs to the HMBS family.</text>
</comment>